<evidence type="ECO:0000256" key="2">
    <source>
        <dbReference type="ARBA" id="ARBA00022741"/>
    </source>
</evidence>
<dbReference type="PANTHER" id="PTHR11089">
    <property type="entry name" value="GTP-BINDING PROTEIN-RELATED"/>
    <property type="match status" value="1"/>
</dbReference>
<comment type="caution">
    <text evidence="10">The sequence shown here is derived from an EMBL/GenBank/DDBJ whole genome shotgun (WGS) entry which is preliminary data.</text>
</comment>
<name>A0A6A4X0I5_AMPAM</name>
<dbReference type="InterPro" id="IPR012971">
    <property type="entry name" value="NOG2_N_dom"/>
</dbReference>
<evidence type="ECO:0000256" key="4">
    <source>
        <dbReference type="ARBA" id="ARBA00023242"/>
    </source>
</evidence>
<dbReference type="Pfam" id="PF08153">
    <property type="entry name" value="NGP1NT"/>
    <property type="match status" value="1"/>
</dbReference>
<dbReference type="FunFam" id="3.40.50.300:FF:000559">
    <property type="entry name" value="Nuclear/nucleolar GTPase 2"/>
    <property type="match status" value="1"/>
</dbReference>
<dbReference type="Gene3D" id="1.10.1580.10">
    <property type="match status" value="1"/>
</dbReference>
<dbReference type="FunFam" id="1.10.1580.10:FF:000001">
    <property type="entry name" value="Nucleolar GTP-binding protein 2"/>
    <property type="match status" value="1"/>
</dbReference>
<accession>A0A6A4X0I5</accession>
<feature type="compositionally biased region" description="Basic residues" evidence="8">
    <location>
        <begin position="592"/>
        <end position="602"/>
    </location>
</feature>
<dbReference type="SUPFAM" id="SSF52540">
    <property type="entry name" value="P-loop containing nucleoside triphosphate hydrolases"/>
    <property type="match status" value="1"/>
</dbReference>
<keyword evidence="3 7" id="KW-0342">GTP-binding</keyword>
<evidence type="ECO:0000256" key="6">
    <source>
        <dbReference type="ARBA" id="ARBA00065814"/>
    </source>
</evidence>
<dbReference type="Pfam" id="PF01926">
    <property type="entry name" value="MMR_HSR1"/>
    <property type="match status" value="1"/>
</dbReference>
<comment type="subcellular location">
    <subcellularLocation>
        <location evidence="1 7">Nucleus</location>
        <location evidence="1 7">Nucleolus</location>
    </subcellularLocation>
</comment>
<dbReference type="InterPro" id="IPR024929">
    <property type="entry name" value="GNL2_CP_dom"/>
</dbReference>
<proteinExistence type="inferred from homology"/>
<dbReference type="Gene3D" id="3.40.50.300">
    <property type="entry name" value="P-loop containing nucleotide triphosphate hydrolases"/>
    <property type="match status" value="1"/>
</dbReference>
<keyword evidence="4 7" id="KW-0539">Nucleus</keyword>
<evidence type="ECO:0000256" key="1">
    <source>
        <dbReference type="ARBA" id="ARBA00004604"/>
    </source>
</evidence>
<keyword evidence="2 7" id="KW-0547">Nucleotide-binding</keyword>
<evidence type="ECO:0000313" key="11">
    <source>
        <dbReference type="Proteomes" id="UP000440578"/>
    </source>
</evidence>
<feature type="region of interest" description="Disordered" evidence="8">
    <location>
        <begin position="1"/>
        <end position="48"/>
    </location>
</feature>
<dbReference type="PANTHER" id="PTHR11089:SF9">
    <property type="entry name" value="NUCLEOLAR GTP-BINDING PROTEIN 2"/>
    <property type="match status" value="1"/>
</dbReference>
<feature type="region of interest" description="Disordered" evidence="8">
    <location>
        <begin position="545"/>
        <end position="678"/>
    </location>
</feature>
<dbReference type="PROSITE" id="PS51721">
    <property type="entry name" value="G_CP"/>
    <property type="match status" value="1"/>
</dbReference>
<dbReference type="OrthoDB" id="444945at2759"/>
<dbReference type="CDD" id="cd01858">
    <property type="entry name" value="NGP_1"/>
    <property type="match status" value="1"/>
</dbReference>
<evidence type="ECO:0000256" key="7">
    <source>
        <dbReference type="RuleBase" id="RU364023"/>
    </source>
</evidence>
<dbReference type="PRINTS" id="PR00326">
    <property type="entry name" value="GTP1OBG"/>
</dbReference>
<feature type="region of interest" description="Disordered" evidence="8">
    <location>
        <begin position="473"/>
        <end position="524"/>
    </location>
</feature>
<keyword evidence="11" id="KW-1185">Reference proteome</keyword>
<dbReference type="Proteomes" id="UP000440578">
    <property type="component" value="Unassembled WGS sequence"/>
</dbReference>
<feature type="compositionally biased region" description="Basic and acidic residues" evidence="8">
    <location>
        <begin position="27"/>
        <end position="48"/>
    </location>
</feature>
<evidence type="ECO:0000259" key="9">
    <source>
        <dbReference type="PROSITE" id="PS51721"/>
    </source>
</evidence>
<comment type="similarity">
    <text evidence="7">Belongs to the TRAFAC class YlqF/YawG GTPase family. NOG2 subfamily.</text>
</comment>
<dbReference type="EMBL" id="VIIS01000103">
    <property type="protein sequence ID" value="KAF0313266.1"/>
    <property type="molecule type" value="Genomic_DNA"/>
</dbReference>
<organism evidence="10 11">
    <name type="scientific">Amphibalanus amphitrite</name>
    <name type="common">Striped barnacle</name>
    <name type="synonym">Balanus amphitrite</name>
    <dbReference type="NCBI Taxonomy" id="1232801"/>
    <lineage>
        <taxon>Eukaryota</taxon>
        <taxon>Metazoa</taxon>
        <taxon>Ecdysozoa</taxon>
        <taxon>Arthropoda</taxon>
        <taxon>Crustacea</taxon>
        <taxon>Multicrustacea</taxon>
        <taxon>Cirripedia</taxon>
        <taxon>Thoracica</taxon>
        <taxon>Thoracicalcarea</taxon>
        <taxon>Balanomorpha</taxon>
        <taxon>Balanoidea</taxon>
        <taxon>Balanidae</taxon>
        <taxon>Amphibalaninae</taxon>
        <taxon>Amphibalanus</taxon>
    </lineage>
</organism>
<feature type="compositionally biased region" description="Low complexity" evidence="8">
    <location>
        <begin position="477"/>
        <end position="513"/>
    </location>
</feature>
<dbReference type="InterPro" id="IPR027417">
    <property type="entry name" value="P-loop_NTPase"/>
</dbReference>
<evidence type="ECO:0000313" key="10">
    <source>
        <dbReference type="EMBL" id="KAF0313266.1"/>
    </source>
</evidence>
<evidence type="ECO:0000256" key="8">
    <source>
        <dbReference type="SAM" id="MobiDB-lite"/>
    </source>
</evidence>
<dbReference type="GO" id="GO:0005525">
    <property type="term" value="F:GTP binding"/>
    <property type="evidence" value="ECO:0007669"/>
    <property type="project" value="UniProtKB-KW"/>
</dbReference>
<evidence type="ECO:0000256" key="3">
    <source>
        <dbReference type="ARBA" id="ARBA00023134"/>
    </source>
</evidence>
<reference evidence="10 11" key="1">
    <citation type="submission" date="2019-07" db="EMBL/GenBank/DDBJ databases">
        <title>Draft genome assembly of a fouling barnacle, Amphibalanus amphitrite (Darwin, 1854): The first reference genome for Thecostraca.</title>
        <authorList>
            <person name="Kim W."/>
        </authorList>
    </citation>
    <scope>NUCLEOTIDE SEQUENCE [LARGE SCALE GENOMIC DNA]</scope>
    <source>
        <strain evidence="10">SNU_AA5</strain>
        <tissue evidence="10">Soma without cirri and trophi</tissue>
    </source>
</reference>
<feature type="compositionally biased region" description="Acidic residues" evidence="8">
    <location>
        <begin position="564"/>
        <end position="579"/>
    </location>
</feature>
<comment type="function">
    <text evidence="5">GTPase that associates with pre-60S ribosomal subunits in the nucleolus and is required for their nuclear export and maturation. May promote cell proliferation possibly by increasing p53/TP53 protein levels, and consequently those of its downstream product CDKN1A/p21, and decreasing RPL23A protein levels.</text>
</comment>
<dbReference type="InterPro" id="IPR006073">
    <property type="entry name" value="GTP-bd"/>
</dbReference>
<dbReference type="InterPro" id="IPR023179">
    <property type="entry name" value="GTP-bd_ortho_bundle_sf"/>
</dbReference>
<feature type="domain" description="CP-type G" evidence="9">
    <location>
        <begin position="217"/>
        <end position="378"/>
    </location>
</feature>
<comment type="subunit">
    <text evidence="6">Interacts with LYAR and RPL23A. Interacts with the nuclear importin-beta receptor and, at a lower extent, with importin-alpha.</text>
</comment>
<dbReference type="GO" id="GO:0005730">
    <property type="term" value="C:nucleolus"/>
    <property type="evidence" value="ECO:0007669"/>
    <property type="project" value="UniProtKB-SubCell"/>
</dbReference>
<gene>
    <name evidence="10" type="primary">GNL2</name>
    <name evidence="10" type="ORF">FJT64_001652</name>
</gene>
<sequence>MAKTKKRAQSRIKSKPSGFNPAGHSMNPDREQGKVDLRGAPFARDRSTIKRLQMYRNQKAKRDKHGKILRPMPFQSKLSPGSVARVEPNQRWFGNTKVISQNALQRFQEELGAAQKDPYQVVMKQNKLPVTLLSERAKTQRVHLLDTESFDSVFGPKRTRKRPKVPTGDLESYAQRVADTQEKYEPEKDRDLVRDAPDVREGQRDWVMAAGQSKRIWNELYKVIDSSDVVVQVLDARDPMGTRSEYVEKYLKKEKAHKHLIFVLNKVDLVPTWVTQKWVALLSQEYPTMAFHASLTNSFGKGALINLLRQFGKLHSDKKQISVGFIGYPNVGKSSVINTIKTKKVCKVAPIAGETKVWQYIALMKRIYLIDCPGVVYPSGETDTEKVLKGVVRVELISSPEDYVPAVLERVRPEYMRRTYGVGSWTDCEDFLERIAKRTGKLLKGGGPDVNTVSKQILNDFQRGRIPYFVPPPGCGTAKQADEAAAAAAETAESAAAGSSESQPGSSDAAAADEGADESEGGAVTTGAIAAVSQDLSRVRTDLEFEGDDDQPLQQEGELYVSDGEQDEDESDADDDETMQVETRPAADATPKNKRKAAGKKRKLEDDDEEEGKKQKKTAKQRRKEERDKKTKKIGSNFYDVVNVKNKNRNRIKPKSPNVTPGKRNQGKTQGKKGKRTP</sequence>
<dbReference type="InterPro" id="IPR030378">
    <property type="entry name" value="G_CP_dom"/>
</dbReference>
<feature type="compositionally biased region" description="Basic residues" evidence="8">
    <location>
        <begin position="1"/>
        <end position="14"/>
    </location>
</feature>
<dbReference type="InterPro" id="IPR050755">
    <property type="entry name" value="TRAFAC_YlqF/YawG_RiboMat"/>
</dbReference>
<protein>
    <recommendedName>
        <fullName evidence="7">Nucleolar GTP-binding protein 2</fullName>
    </recommendedName>
</protein>
<dbReference type="AlphaFoldDB" id="A0A6A4X0I5"/>
<evidence type="ECO:0000256" key="5">
    <source>
        <dbReference type="ARBA" id="ARBA00054763"/>
    </source>
</evidence>